<dbReference type="AlphaFoldDB" id="A0A699S223"/>
<protein>
    <recommendedName>
        <fullName evidence="3">Reverse transcriptase domain-containing protein</fullName>
    </recommendedName>
</protein>
<feature type="non-terminal residue" evidence="2">
    <location>
        <position position="197"/>
    </location>
</feature>
<evidence type="ECO:0000313" key="2">
    <source>
        <dbReference type="EMBL" id="GFC91471.1"/>
    </source>
</evidence>
<evidence type="ECO:0008006" key="3">
    <source>
        <dbReference type="Google" id="ProtNLM"/>
    </source>
</evidence>
<proteinExistence type="predicted"/>
<organism evidence="2">
    <name type="scientific">Tanacetum cinerariifolium</name>
    <name type="common">Dalmatian daisy</name>
    <name type="synonym">Chrysanthemum cinerariifolium</name>
    <dbReference type="NCBI Taxonomy" id="118510"/>
    <lineage>
        <taxon>Eukaryota</taxon>
        <taxon>Viridiplantae</taxon>
        <taxon>Streptophyta</taxon>
        <taxon>Embryophyta</taxon>
        <taxon>Tracheophyta</taxon>
        <taxon>Spermatophyta</taxon>
        <taxon>Magnoliopsida</taxon>
        <taxon>eudicotyledons</taxon>
        <taxon>Gunneridae</taxon>
        <taxon>Pentapetalae</taxon>
        <taxon>asterids</taxon>
        <taxon>campanulids</taxon>
        <taxon>Asterales</taxon>
        <taxon>Asteraceae</taxon>
        <taxon>Asteroideae</taxon>
        <taxon>Anthemideae</taxon>
        <taxon>Anthemidinae</taxon>
        <taxon>Tanacetum</taxon>
    </lineage>
</organism>
<comment type="caution">
    <text evidence="2">The sequence shown here is derived from an EMBL/GenBank/DDBJ whole genome shotgun (WGS) entry which is preliminary data.</text>
</comment>
<sequence>TLPVSKDQFEDLSESNKEFSSIDDDSFSIDGIDYVKASPPDSELVSLEAMKIVIPEVGGIEASNDNPILFYVPIIPGTPPNLTPSGEKKIVSKPLCEEEIIPMKIDQHPDNAESDFMESLHTHDSSLPISSKIDSLLDEFAGELTLLKLIPSGIDETDCDFMEDIRLIEKLLYDNSSPRPPKEFVSANFDAKIKSFS</sequence>
<feature type="non-terminal residue" evidence="2">
    <location>
        <position position="1"/>
    </location>
</feature>
<feature type="region of interest" description="Disordered" evidence="1">
    <location>
        <begin position="1"/>
        <end position="23"/>
    </location>
</feature>
<accession>A0A699S223</accession>
<name>A0A699S223_TANCI</name>
<reference evidence="2" key="1">
    <citation type="journal article" date="2019" name="Sci. Rep.">
        <title>Draft genome of Tanacetum cinerariifolium, the natural source of mosquito coil.</title>
        <authorList>
            <person name="Yamashiro T."/>
            <person name="Shiraishi A."/>
            <person name="Satake H."/>
            <person name="Nakayama K."/>
        </authorList>
    </citation>
    <scope>NUCLEOTIDE SEQUENCE</scope>
</reference>
<gene>
    <name evidence="2" type="ORF">Tci_863441</name>
</gene>
<evidence type="ECO:0000256" key="1">
    <source>
        <dbReference type="SAM" id="MobiDB-lite"/>
    </source>
</evidence>
<dbReference type="EMBL" id="BKCJ011131985">
    <property type="protein sequence ID" value="GFC91471.1"/>
    <property type="molecule type" value="Genomic_DNA"/>
</dbReference>